<dbReference type="EMBL" id="HACA01012454">
    <property type="protein sequence ID" value="CDW29815.1"/>
    <property type="molecule type" value="Transcribed_RNA"/>
</dbReference>
<dbReference type="AlphaFoldDB" id="A0A0K2TVE8"/>
<sequence>MEAQEFGKYIPDKKQMACRICRYKRAFSSLSIIIHHSFPSSHIKSMDIHL</sequence>
<reference evidence="1" key="1">
    <citation type="submission" date="2014-05" db="EMBL/GenBank/DDBJ databases">
        <authorList>
            <person name="Chronopoulou M."/>
        </authorList>
    </citation>
    <scope>NUCLEOTIDE SEQUENCE</scope>
    <source>
        <tissue evidence="1">Whole organism</tissue>
    </source>
</reference>
<evidence type="ECO:0000313" key="1">
    <source>
        <dbReference type="EMBL" id="CDW29815.1"/>
    </source>
</evidence>
<protein>
    <submittedName>
        <fullName evidence="1">Uncharacterized protein</fullName>
    </submittedName>
</protein>
<organism evidence="1">
    <name type="scientific">Lepeophtheirus salmonis</name>
    <name type="common">Salmon louse</name>
    <name type="synonym">Caligus salmonis</name>
    <dbReference type="NCBI Taxonomy" id="72036"/>
    <lineage>
        <taxon>Eukaryota</taxon>
        <taxon>Metazoa</taxon>
        <taxon>Ecdysozoa</taxon>
        <taxon>Arthropoda</taxon>
        <taxon>Crustacea</taxon>
        <taxon>Multicrustacea</taxon>
        <taxon>Hexanauplia</taxon>
        <taxon>Copepoda</taxon>
        <taxon>Siphonostomatoida</taxon>
        <taxon>Caligidae</taxon>
        <taxon>Lepeophtheirus</taxon>
    </lineage>
</organism>
<name>A0A0K2TVE8_LEPSM</name>
<proteinExistence type="predicted"/>
<accession>A0A0K2TVE8</accession>